<gene>
    <name evidence="1" type="ORF">SAMN05192584_107158</name>
</gene>
<evidence type="ECO:0000313" key="1">
    <source>
        <dbReference type="EMBL" id="SFK60761.1"/>
    </source>
</evidence>
<dbReference type="Gene3D" id="3.30.1660.10">
    <property type="entry name" value="Flavin-binding protein dodecin"/>
    <property type="match status" value="1"/>
</dbReference>
<proteinExistence type="predicted"/>
<organism evidence="1 2">
    <name type="scientific">Streptomyces pini</name>
    <dbReference type="NCBI Taxonomy" id="1520580"/>
    <lineage>
        <taxon>Bacteria</taxon>
        <taxon>Bacillati</taxon>
        <taxon>Actinomycetota</taxon>
        <taxon>Actinomycetes</taxon>
        <taxon>Kitasatosporales</taxon>
        <taxon>Streptomycetaceae</taxon>
        <taxon>Streptomyces</taxon>
    </lineage>
</organism>
<reference evidence="2" key="1">
    <citation type="submission" date="2016-10" db="EMBL/GenBank/DDBJ databases">
        <authorList>
            <person name="Varghese N."/>
            <person name="Submissions S."/>
        </authorList>
    </citation>
    <scope>NUCLEOTIDE SEQUENCE [LARGE SCALE GENOMIC DNA]</scope>
    <source>
        <strain evidence="2">PL19</strain>
    </source>
</reference>
<name>A0A1I4AY19_9ACTN</name>
<dbReference type="PANTHER" id="PTHR39324">
    <property type="entry name" value="CALCIUM DODECIN"/>
    <property type="match status" value="1"/>
</dbReference>
<sequence>MSSHTYRVTEIVGTSHEGVDQAIRNGITRASETLRNLDWFEVTQVRGNISDGRIEHYQVGLKVGFRLEGEE</sequence>
<keyword evidence="2" id="KW-1185">Reference proteome</keyword>
<dbReference type="SUPFAM" id="SSF89807">
    <property type="entry name" value="Dodecin-like"/>
    <property type="match status" value="1"/>
</dbReference>
<dbReference type="EMBL" id="FOSG01000007">
    <property type="protein sequence ID" value="SFK60761.1"/>
    <property type="molecule type" value="Genomic_DNA"/>
</dbReference>
<dbReference type="RefSeq" id="WP_093849635.1">
    <property type="nucleotide sequence ID" value="NZ_FOSG01000007.1"/>
</dbReference>
<dbReference type="Proteomes" id="UP000198928">
    <property type="component" value="Unassembled WGS sequence"/>
</dbReference>
<dbReference type="OrthoDB" id="9805889at2"/>
<accession>A0A1I4AY19</accession>
<dbReference type="PANTHER" id="PTHR39324:SF1">
    <property type="entry name" value="CALCIUM DODECIN"/>
    <property type="match status" value="1"/>
</dbReference>
<protein>
    <recommendedName>
        <fullName evidence="3">Dodecin family protein</fullName>
    </recommendedName>
</protein>
<evidence type="ECO:0008006" key="3">
    <source>
        <dbReference type="Google" id="ProtNLM"/>
    </source>
</evidence>
<dbReference type="Pfam" id="PF07311">
    <property type="entry name" value="Dodecin"/>
    <property type="match status" value="1"/>
</dbReference>
<dbReference type="InterPro" id="IPR009923">
    <property type="entry name" value="Dodecin"/>
</dbReference>
<dbReference type="NCBIfam" id="NF043052">
    <property type="entry name" value="DodecBact"/>
    <property type="match status" value="1"/>
</dbReference>
<dbReference type="InterPro" id="IPR036694">
    <property type="entry name" value="Dodecin-like_sf"/>
</dbReference>
<dbReference type="AlphaFoldDB" id="A0A1I4AY19"/>
<evidence type="ECO:0000313" key="2">
    <source>
        <dbReference type="Proteomes" id="UP000198928"/>
    </source>
</evidence>
<dbReference type="InterPro" id="IPR050049">
    <property type="entry name" value="Dodecin_bact"/>
</dbReference>
<dbReference type="InterPro" id="IPR025543">
    <property type="entry name" value="Dodecin-like"/>
</dbReference>